<accession>A0ABQ2A691</accession>
<organism evidence="2 3">
    <name type="scientific">Saccharibacillus endophyticus</name>
    <dbReference type="NCBI Taxonomy" id="2060666"/>
    <lineage>
        <taxon>Bacteria</taxon>
        <taxon>Bacillati</taxon>
        <taxon>Bacillota</taxon>
        <taxon>Bacilli</taxon>
        <taxon>Bacillales</taxon>
        <taxon>Paenibacillaceae</taxon>
        <taxon>Saccharibacillus</taxon>
    </lineage>
</organism>
<dbReference type="Proteomes" id="UP000605427">
    <property type="component" value="Unassembled WGS sequence"/>
</dbReference>
<evidence type="ECO:0000313" key="2">
    <source>
        <dbReference type="EMBL" id="GGH86879.1"/>
    </source>
</evidence>
<dbReference type="InterPro" id="IPR024596">
    <property type="entry name" value="RNApol_su_b/EpuA"/>
</dbReference>
<evidence type="ECO:0008006" key="4">
    <source>
        <dbReference type="Google" id="ProtNLM"/>
    </source>
</evidence>
<keyword evidence="1" id="KW-0812">Transmembrane</keyword>
<gene>
    <name evidence="2" type="ORF">GCM10007362_47690</name>
</gene>
<sequence length="72" mass="8407">MEKVMDEQSEGSVRRKRTFGRRLLRFILFLLFFALCLAGGLVFGYVYIGKQGLEEAFKPETWMHVFDLVFAP</sequence>
<proteinExistence type="predicted"/>
<comment type="caution">
    <text evidence="2">The sequence shown here is derived from an EMBL/GenBank/DDBJ whole genome shotgun (WGS) entry which is preliminary data.</text>
</comment>
<keyword evidence="1" id="KW-0472">Membrane</keyword>
<dbReference type="EMBL" id="BMDD01000008">
    <property type="protein sequence ID" value="GGH86879.1"/>
    <property type="molecule type" value="Genomic_DNA"/>
</dbReference>
<keyword evidence="1" id="KW-1133">Transmembrane helix</keyword>
<dbReference type="RefSeq" id="WP_229714336.1">
    <property type="nucleotide sequence ID" value="NZ_BMDD01000008.1"/>
</dbReference>
<dbReference type="Pfam" id="PF11772">
    <property type="entry name" value="EpuA"/>
    <property type="match status" value="1"/>
</dbReference>
<name>A0ABQ2A691_9BACL</name>
<protein>
    <recommendedName>
        <fullName evidence="4">DNA-directed RNA polymerase subunit beta</fullName>
    </recommendedName>
</protein>
<reference evidence="3" key="1">
    <citation type="journal article" date="2019" name="Int. J. Syst. Evol. Microbiol.">
        <title>The Global Catalogue of Microorganisms (GCM) 10K type strain sequencing project: providing services to taxonomists for standard genome sequencing and annotation.</title>
        <authorList>
            <consortium name="The Broad Institute Genomics Platform"/>
            <consortium name="The Broad Institute Genome Sequencing Center for Infectious Disease"/>
            <person name="Wu L."/>
            <person name="Ma J."/>
        </authorList>
    </citation>
    <scope>NUCLEOTIDE SEQUENCE [LARGE SCALE GENOMIC DNA]</scope>
    <source>
        <strain evidence="3">CCM 8702</strain>
    </source>
</reference>
<feature type="transmembrane region" description="Helical" evidence="1">
    <location>
        <begin position="23"/>
        <end position="48"/>
    </location>
</feature>
<evidence type="ECO:0000313" key="3">
    <source>
        <dbReference type="Proteomes" id="UP000605427"/>
    </source>
</evidence>
<keyword evidence="3" id="KW-1185">Reference proteome</keyword>
<evidence type="ECO:0000256" key="1">
    <source>
        <dbReference type="SAM" id="Phobius"/>
    </source>
</evidence>